<evidence type="ECO:0000256" key="2">
    <source>
        <dbReference type="SAM" id="Phobius"/>
    </source>
</evidence>
<dbReference type="InterPro" id="IPR016024">
    <property type="entry name" value="ARM-type_fold"/>
</dbReference>
<dbReference type="Gene3D" id="2.60.40.1120">
    <property type="entry name" value="Carboxypeptidase-like, regulatory domain"/>
    <property type="match status" value="1"/>
</dbReference>
<dbReference type="InterPro" id="IPR008969">
    <property type="entry name" value="CarboxyPept-like_regulatory"/>
</dbReference>
<feature type="transmembrane region" description="Helical" evidence="2">
    <location>
        <begin position="579"/>
        <end position="596"/>
    </location>
</feature>
<keyword evidence="4" id="KW-1185">Reference proteome</keyword>
<keyword evidence="2" id="KW-0472">Membrane</keyword>
<dbReference type="AlphaFoldDB" id="A0A9J7BNM9"/>
<dbReference type="Proteomes" id="UP001059380">
    <property type="component" value="Chromosome"/>
</dbReference>
<organism evidence="3 4">
    <name type="scientific">Occallatibacter riparius</name>
    <dbReference type="NCBI Taxonomy" id="1002689"/>
    <lineage>
        <taxon>Bacteria</taxon>
        <taxon>Pseudomonadati</taxon>
        <taxon>Acidobacteriota</taxon>
        <taxon>Terriglobia</taxon>
        <taxon>Terriglobales</taxon>
        <taxon>Acidobacteriaceae</taxon>
        <taxon>Occallatibacter</taxon>
    </lineage>
</organism>
<dbReference type="KEGG" id="orp:MOP44_27250"/>
<keyword evidence="2" id="KW-0812">Transmembrane</keyword>
<dbReference type="GO" id="GO:0004180">
    <property type="term" value="F:carboxypeptidase activity"/>
    <property type="evidence" value="ECO:0007669"/>
    <property type="project" value="UniProtKB-KW"/>
</dbReference>
<feature type="transmembrane region" description="Helical" evidence="2">
    <location>
        <begin position="632"/>
        <end position="649"/>
    </location>
</feature>
<evidence type="ECO:0000313" key="4">
    <source>
        <dbReference type="Proteomes" id="UP001059380"/>
    </source>
</evidence>
<protein>
    <submittedName>
        <fullName evidence="3">Carboxypeptidase-like regulatory domain-containing protein</fullName>
    </submittedName>
</protein>
<sequence length="1001" mass="108542">MPLDQGLIKDFFGGDPIAGSNALRELVELGDVAEQELFSRPLDYGKTVQVRRRWLRYVAARESSVGPRLLDRLQGKNEFGDKFSAAFLCAGLSDPSSISTGVYGPIKAEIEKFRPGDADAAVMAYGYAGADGASLWHLINENRFAWEKLSTFVFRSGCVSCARINIGNLWVLEQLITHRWDGDGFELEKVANSPDASVRRIGIDDSEMWGESNHTFLIWRRGDVADQVLRDWSGHAHWRVRWFGAQLLASLGFVRTVRPIVDWLRVEQVPRIRQSLLHALERSDSTAGANALLEVFESGEGEGGQSLAKAGWRASDKDRARKALTSISDQESIYGAEALVSLARLGTRHPDLAKSLESHDHYRRLNAMLALGYLGDPTEARRLTQMLGEAAGRLERIYVSASIALLKAAGAAEQLHRELIAAAEEPEFGKRIDVFFLHKYLQNAILEGLEAGGAQTRELLESWRKEMESLPPIATAPEALSIKTQPTPATTEAAVGRIDAPSSVVMGSARPEAVPASPRAAISEAEPIASEPIAKQSVAGTAKNGDEGGDRNGGNSGRTSKAKTKGSDEGLLEWLGKNWGIGGIGVGVLLILYRALVFPKLEATQANLFMILIFGVAFVLFAIWAWQLTKRITISVLILVFGIVIGFLGRSMLRASDVPIVYQVRVRAIGADQNALQRAHVNSSLGGETKLVSGGWEVDLPAGSSDDKRELTIEASVEDLGLTGSTTITLSKDPIQTTSLELKKRGELPVRGIVEDGRGNSIPNALVSVVGYGKDAVLSDGSGNFEMPSHAEAGETISLHVEKPGFKPANIPNFKVGSEAATLTLGDLDATHSLSSRIPITGAGIDSAPRGDNTGSTGSVVSPRSSNPASERCDSFQAFQGDEAALATLAEKAFSRQSYDCTITYLEQARKVQSSRVWERDYPLLAASYLLARKDRGQFKATLQEMLGEMRRPNSFLHHEPAIGFALANITNVRFYVDPDGQSYLDEITTEAIRIKQSLAA</sequence>
<keyword evidence="3" id="KW-0378">Hydrolase</keyword>
<feature type="compositionally biased region" description="Polar residues" evidence="1">
    <location>
        <begin position="853"/>
        <end position="869"/>
    </location>
</feature>
<dbReference type="Gene3D" id="1.25.10.10">
    <property type="entry name" value="Leucine-rich Repeat Variant"/>
    <property type="match status" value="1"/>
</dbReference>
<evidence type="ECO:0000256" key="1">
    <source>
        <dbReference type="SAM" id="MobiDB-lite"/>
    </source>
</evidence>
<dbReference type="EMBL" id="CP093313">
    <property type="protein sequence ID" value="UWZ84231.1"/>
    <property type="molecule type" value="Genomic_DNA"/>
</dbReference>
<gene>
    <name evidence="3" type="ORF">MOP44_27250</name>
</gene>
<keyword evidence="3" id="KW-0121">Carboxypeptidase</keyword>
<keyword evidence="2" id="KW-1133">Transmembrane helix</keyword>
<dbReference type="SUPFAM" id="SSF49464">
    <property type="entry name" value="Carboxypeptidase regulatory domain-like"/>
    <property type="match status" value="1"/>
</dbReference>
<reference evidence="3" key="1">
    <citation type="submission" date="2021-04" db="EMBL/GenBank/DDBJ databases">
        <title>Phylogenetic analysis of Acidobacteriaceae.</title>
        <authorList>
            <person name="Qiu L."/>
            <person name="Zhang Q."/>
        </authorList>
    </citation>
    <scope>NUCLEOTIDE SEQUENCE</scope>
    <source>
        <strain evidence="3">DSM 25168</strain>
    </source>
</reference>
<feature type="region of interest" description="Disordered" evidence="1">
    <location>
        <begin position="533"/>
        <end position="564"/>
    </location>
</feature>
<accession>A0A9J7BNM9</accession>
<dbReference type="RefSeq" id="WP_260793735.1">
    <property type="nucleotide sequence ID" value="NZ_CP093313.1"/>
</dbReference>
<name>A0A9J7BNM9_9BACT</name>
<dbReference type="SUPFAM" id="SSF48371">
    <property type="entry name" value="ARM repeat"/>
    <property type="match status" value="1"/>
</dbReference>
<keyword evidence="3" id="KW-0645">Protease</keyword>
<feature type="transmembrane region" description="Helical" evidence="2">
    <location>
        <begin position="608"/>
        <end position="626"/>
    </location>
</feature>
<dbReference type="InterPro" id="IPR011989">
    <property type="entry name" value="ARM-like"/>
</dbReference>
<proteinExistence type="predicted"/>
<feature type="region of interest" description="Disordered" evidence="1">
    <location>
        <begin position="841"/>
        <end position="871"/>
    </location>
</feature>
<evidence type="ECO:0000313" key="3">
    <source>
        <dbReference type="EMBL" id="UWZ84231.1"/>
    </source>
</evidence>